<evidence type="ECO:0000313" key="1">
    <source>
        <dbReference type="EMBL" id="MES1921543.1"/>
    </source>
</evidence>
<dbReference type="EMBL" id="JBDODL010001468">
    <property type="protein sequence ID" value="MES1921543.1"/>
    <property type="molecule type" value="Genomic_DNA"/>
</dbReference>
<reference evidence="1 2" key="1">
    <citation type="journal article" date="2024" name="BMC Biol.">
        <title>Comparative genomics of Ascetosporea gives new insight into the evolutionary basis for animal parasitism in Rhizaria.</title>
        <authorList>
            <person name="Hiltunen Thoren M."/>
            <person name="Onut-Brannstrom I."/>
            <person name="Alfjorden A."/>
            <person name="Peckova H."/>
            <person name="Swords F."/>
            <person name="Hooper C."/>
            <person name="Holzer A.S."/>
            <person name="Bass D."/>
            <person name="Burki F."/>
        </authorList>
    </citation>
    <scope>NUCLEOTIDE SEQUENCE [LARGE SCALE GENOMIC DNA]</scope>
    <source>
        <strain evidence="1">20-A016</strain>
    </source>
</reference>
<evidence type="ECO:0000313" key="2">
    <source>
        <dbReference type="Proteomes" id="UP001439008"/>
    </source>
</evidence>
<gene>
    <name evidence="1" type="ORF">MHBO_003070</name>
</gene>
<comment type="caution">
    <text evidence="1">The sequence shown here is derived from an EMBL/GenBank/DDBJ whole genome shotgun (WGS) entry which is preliminary data.</text>
</comment>
<protein>
    <submittedName>
        <fullName evidence="1">Uncharacterized protein</fullName>
    </submittedName>
</protein>
<dbReference type="Gene3D" id="3.20.20.190">
    <property type="entry name" value="Phosphatidylinositol (PI) phosphodiesterase"/>
    <property type="match status" value="1"/>
</dbReference>
<sequence>MVENMIDLVKTHSKIENVIFISFWPIPLYQIRKIMPEVEVCLNYTDDHLRCLIADHKYHYFLKYLVYPFDILLMYMSKEIFSFLVGATMIGPNHELLSPSDIARFKKEDLQMFEYFYSVRLKIYVDCERRIVEKVLCQ</sequence>
<name>A0ABV2APE3_9EUKA</name>
<organism evidence="1 2">
    <name type="scientific">Bonamia ostreae</name>
    <dbReference type="NCBI Taxonomy" id="126728"/>
    <lineage>
        <taxon>Eukaryota</taxon>
        <taxon>Sar</taxon>
        <taxon>Rhizaria</taxon>
        <taxon>Endomyxa</taxon>
        <taxon>Ascetosporea</taxon>
        <taxon>Haplosporida</taxon>
        <taxon>Bonamia</taxon>
    </lineage>
</organism>
<proteinExistence type="predicted"/>
<keyword evidence="2" id="KW-1185">Reference proteome</keyword>
<dbReference type="Proteomes" id="UP001439008">
    <property type="component" value="Unassembled WGS sequence"/>
</dbReference>
<dbReference type="SUPFAM" id="SSF51695">
    <property type="entry name" value="PLC-like phosphodiesterases"/>
    <property type="match status" value="1"/>
</dbReference>
<dbReference type="InterPro" id="IPR017946">
    <property type="entry name" value="PLC-like_Pdiesterase_TIM-brl"/>
</dbReference>
<accession>A0ABV2APE3</accession>